<evidence type="ECO:0000313" key="1">
    <source>
        <dbReference type="EMBL" id="KAA6363710.1"/>
    </source>
</evidence>
<organism evidence="1 2">
    <name type="scientific">Streblomastix strix</name>
    <dbReference type="NCBI Taxonomy" id="222440"/>
    <lineage>
        <taxon>Eukaryota</taxon>
        <taxon>Metamonada</taxon>
        <taxon>Preaxostyla</taxon>
        <taxon>Oxymonadida</taxon>
        <taxon>Streblomastigidae</taxon>
        <taxon>Streblomastix</taxon>
    </lineage>
</organism>
<comment type="caution">
    <text evidence="1">The sequence shown here is derived from an EMBL/GenBank/DDBJ whole genome shotgun (WGS) entry which is preliminary data.</text>
</comment>
<dbReference type="AlphaFoldDB" id="A0A5J4U0M5"/>
<feature type="non-terminal residue" evidence="1">
    <location>
        <position position="151"/>
    </location>
</feature>
<accession>A0A5J4U0M5</accession>
<gene>
    <name evidence="1" type="ORF">EZS28_040764</name>
</gene>
<dbReference type="EMBL" id="SNRW01022576">
    <property type="protein sequence ID" value="KAA6363710.1"/>
    <property type="molecule type" value="Genomic_DNA"/>
</dbReference>
<name>A0A5J4U0M5_9EUKA</name>
<reference evidence="1 2" key="1">
    <citation type="submission" date="2019-03" db="EMBL/GenBank/DDBJ databases">
        <title>Single cell metagenomics reveals metabolic interactions within the superorganism composed of flagellate Streblomastix strix and complex community of Bacteroidetes bacteria on its surface.</title>
        <authorList>
            <person name="Treitli S.C."/>
            <person name="Kolisko M."/>
            <person name="Husnik F."/>
            <person name="Keeling P."/>
            <person name="Hampl V."/>
        </authorList>
    </citation>
    <scope>NUCLEOTIDE SEQUENCE [LARGE SCALE GENOMIC DNA]</scope>
    <source>
        <strain evidence="1">ST1C</strain>
    </source>
</reference>
<sequence length="151" mass="17179">MNTVRRIIAKVAATKIRTILSKYFAGLDSSVYSDETAAGDLILRNLRLKDDAFKNSLGYFSLKRGTIGSLFLSANYLNLSQNPISLKISDIFIVLEEKEFDLHSKLGAEIEKEQEKMKLLTDFFYKQRTVRSMFENMISRTIGESFSDVTS</sequence>
<protein>
    <submittedName>
        <fullName evidence="1">Uncharacterized protein</fullName>
    </submittedName>
</protein>
<proteinExistence type="predicted"/>
<dbReference type="OrthoDB" id="428159at2759"/>
<dbReference type="Proteomes" id="UP000324800">
    <property type="component" value="Unassembled WGS sequence"/>
</dbReference>
<evidence type="ECO:0000313" key="2">
    <source>
        <dbReference type="Proteomes" id="UP000324800"/>
    </source>
</evidence>